<dbReference type="Pfam" id="PF24266">
    <property type="entry name" value="HTH_HVO_0163_N"/>
    <property type="match status" value="1"/>
</dbReference>
<dbReference type="PANTHER" id="PTHR33154">
    <property type="entry name" value="TRANSCRIPTIONAL REGULATOR, ARSR FAMILY"/>
    <property type="match status" value="1"/>
</dbReference>
<dbReference type="CDD" id="cd00090">
    <property type="entry name" value="HTH_ARSR"/>
    <property type="match status" value="1"/>
</dbReference>
<dbReference type="GO" id="GO:0003700">
    <property type="term" value="F:DNA-binding transcription factor activity"/>
    <property type="evidence" value="ECO:0007669"/>
    <property type="project" value="InterPro"/>
</dbReference>
<keyword evidence="1" id="KW-0805">Transcription regulation</keyword>
<feature type="domain" description="HTH marR-type" evidence="4">
    <location>
        <begin position="91"/>
        <end position="143"/>
    </location>
</feature>
<reference evidence="6" key="1">
    <citation type="journal article" date="2014" name="Genome Biol. Evol.">
        <title>Pangenome evidence for extensive interdomain horizontal transfer affecting lineage core and shell genes in uncultured planktonic thaumarchaeota and euryarchaeota.</title>
        <authorList>
            <person name="Deschamps P."/>
            <person name="Zivanovic Y."/>
            <person name="Moreira D."/>
            <person name="Rodriguez-Valera F."/>
            <person name="Lopez-Garcia P."/>
        </authorList>
    </citation>
    <scope>NUCLEOTIDE SEQUENCE</scope>
</reference>
<dbReference type="Pfam" id="PF12802">
    <property type="entry name" value="MarR_2"/>
    <property type="match status" value="1"/>
</dbReference>
<dbReference type="EMBL" id="KF900725">
    <property type="protein sequence ID" value="AIF05000.1"/>
    <property type="molecule type" value="Genomic_DNA"/>
</dbReference>
<evidence type="ECO:0000259" key="4">
    <source>
        <dbReference type="Pfam" id="PF12802"/>
    </source>
</evidence>
<dbReference type="SUPFAM" id="SSF46785">
    <property type="entry name" value="Winged helix' DNA-binding domain"/>
    <property type="match status" value="2"/>
</dbReference>
<dbReference type="AlphaFoldDB" id="A0A075GPN0"/>
<dbReference type="InterPro" id="IPR011991">
    <property type="entry name" value="ArsR-like_HTH"/>
</dbReference>
<evidence type="ECO:0000259" key="5">
    <source>
        <dbReference type="Pfam" id="PF24266"/>
    </source>
</evidence>
<dbReference type="InterPro" id="IPR000835">
    <property type="entry name" value="HTH_MarR-typ"/>
</dbReference>
<name>A0A075GPN0_9EURY</name>
<sequence>MAPGPRADGDPSRQRIASFLERNQGAHLSAIVRALMLGNHQATIHLKTLEAAGSIWGRKEGVFLRYYTASIPPNTPAEELPNPQVIYTPDTMQFRILDRLARNPPGNSATGPLTQGQLAEELGCSQQLVSHHLISLEGGGCVSSKRAGFRKQWRVLAPGLQAITGGLHSLSTLDHHDLDALLQHYSQHTGS</sequence>
<evidence type="ECO:0000256" key="1">
    <source>
        <dbReference type="ARBA" id="ARBA00023015"/>
    </source>
</evidence>
<accession>A0A075GPN0</accession>
<dbReference type="GO" id="GO:0003677">
    <property type="term" value="F:DNA binding"/>
    <property type="evidence" value="ECO:0007669"/>
    <property type="project" value="UniProtKB-KW"/>
</dbReference>
<evidence type="ECO:0000313" key="6">
    <source>
        <dbReference type="EMBL" id="AIF05000.1"/>
    </source>
</evidence>
<evidence type="ECO:0000256" key="2">
    <source>
        <dbReference type="ARBA" id="ARBA00023125"/>
    </source>
</evidence>
<proteinExistence type="predicted"/>
<keyword evidence="2" id="KW-0238">DNA-binding</keyword>
<dbReference type="InterPro" id="IPR036388">
    <property type="entry name" value="WH-like_DNA-bd_sf"/>
</dbReference>
<dbReference type="InterPro" id="IPR036390">
    <property type="entry name" value="WH_DNA-bd_sf"/>
</dbReference>
<feature type="domain" description="HVO-0163 N-terminal HTH" evidence="5">
    <location>
        <begin position="12"/>
        <end position="70"/>
    </location>
</feature>
<dbReference type="InterPro" id="IPR051081">
    <property type="entry name" value="HTH_MetalResp_TranReg"/>
</dbReference>
<dbReference type="PANTHER" id="PTHR33154:SF33">
    <property type="entry name" value="TRANSCRIPTIONAL REPRESSOR SDPR"/>
    <property type="match status" value="1"/>
</dbReference>
<dbReference type="InterPro" id="IPR056504">
    <property type="entry name" value="HTH_HVO_0163_N"/>
</dbReference>
<keyword evidence="3" id="KW-0804">Transcription</keyword>
<organism evidence="6">
    <name type="scientific">uncultured marine group II/III euryarchaeote KM3_178_D06</name>
    <dbReference type="NCBI Taxonomy" id="1457940"/>
    <lineage>
        <taxon>Archaea</taxon>
        <taxon>Methanobacteriati</taxon>
        <taxon>Methanobacteriota</taxon>
        <taxon>environmental samples</taxon>
    </lineage>
</organism>
<protein>
    <submittedName>
        <fullName evidence="6">Putative HTH transcriptional regulator</fullName>
    </submittedName>
</protein>
<evidence type="ECO:0000256" key="3">
    <source>
        <dbReference type="ARBA" id="ARBA00023163"/>
    </source>
</evidence>
<dbReference type="Gene3D" id="1.10.10.10">
    <property type="entry name" value="Winged helix-like DNA-binding domain superfamily/Winged helix DNA-binding domain"/>
    <property type="match status" value="2"/>
</dbReference>